<dbReference type="EMBL" id="JAPHNI010001124">
    <property type="protein sequence ID" value="KAJ8106596.1"/>
    <property type="molecule type" value="Genomic_DNA"/>
</dbReference>
<proteinExistence type="predicted"/>
<evidence type="ECO:0000313" key="2">
    <source>
        <dbReference type="Proteomes" id="UP001153331"/>
    </source>
</evidence>
<evidence type="ECO:0000313" key="1">
    <source>
        <dbReference type="EMBL" id="KAJ8106596.1"/>
    </source>
</evidence>
<dbReference type="Proteomes" id="UP001153331">
    <property type="component" value="Unassembled WGS sequence"/>
</dbReference>
<comment type="caution">
    <text evidence="1">The sequence shown here is derived from an EMBL/GenBank/DDBJ whole genome shotgun (WGS) entry which is preliminary data.</text>
</comment>
<accession>A0ACC2HU30</accession>
<sequence length="241" mass="26226">MIDLAPGSTAWIARIFRKVECEARSKRASFGGAAWLERSAAAWLVSVSESETLQHVLMGPVNGFRPIQASLFPHRDPCPPGISEQRACAWQKPSSVIAMNAFTSLSAPLSRVEKFLGNPCITDFSGERDLASRNAGMVLAGLNGRLLDRMSVWTTPQVDESGDGMPHGASRLRPETAFTRYIEARVLRKSSKAYRDLDSRAAALPHKPLCFVLIMLAHTSAMGSAGFSIADHESQSKICQP</sequence>
<reference evidence="1" key="1">
    <citation type="submission" date="2022-11" db="EMBL/GenBank/DDBJ databases">
        <title>Genome Sequence of Boeremia exigua.</title>
        <authorList>
            <person name="Buettner E."/>
        </authorList>
    </citation>
    <scope>NUCLEOTIDE SEQUENCE</scope>
    <source>
        <strain evidence="1">CU02</strain>
    </source>
</reference>
<name>A0ACC2HU30_9PLEO</name>
<keyword evidence="2" id="KW-1185">Reference proteome</keyword>
<protein>
    <submittedName>
        <fullName evidence="1">Uncharacterized protein</fullName>
    </submittedName>
</protein>
<organism evidence="1 2">
    <name type="scientific">Boeremia exigua</name>
    <dbReference type="NCBI Taxonomy" id="749465"/>
    <lineage>
        <taxon>Eukaryota</taxon>
        <taxon>Fungi</taxon>
        <taxon>Dikarya</taxon>
        <taxon>Ascomycota</taxon>
        <taxon>Pezizomycotina</taxon>
        <taxon>Dothideomycetes</taxon>
        <taxon>Pleosporomycetidae</taxon>
        <taxon>Pleosporales</taxon>
        <taxon>Pleosporineae</taxon>
        <taxon>Didymellaceae</taxon>
        <taxon>Boeremia</taxon>
    </lineage>
</organism>
<gene>
    <name evidence="1" type="ORF">OPT61_g9430</name>
</gene>